<organism evidence="1 2">
    <name type="scientific">Sphaeroforma arctica JP610</name>
    <dbReference type="NCBI Taxonomy" id="667725"/>
    <lineage>
        <taxon>Eukaryota</taxon>
        <taxon>Ichthyosporea</taxon>
        <taxon>Ichthyophonida</taxon>
        <taxon>Sphaeroforma</taxon>
    </lineage>
</organism>
<gene>
    <name evidence="1" type="ORF">SARC_14391</name>
</gene>
<reference evidence="1 2" key="1">
    <citation type="submission" date="2011-02" db="EMBL/GenBank/DDBJ databases">
        <title>The Genome Sequence of Sphaeroforma arctica JP610.</title>
        <authorList>
            <consortium name="The Broad Institute Genome Sequencing Platform"/>
            <person name="Russ C."/>
            <person name="Cuomo C."/>
            <person name="Young S.K."/>
            <person name="Zeng Q."/>
            <person name="Gargeya S."/>
            <person name="Alvarado L."/>
            <person name="Berlin A."/>
            <person name="Chapman S.B."/>
            <person name="Chen Z."/>
            <person name="Freedman E."/>
            <person name="Gellesch M."/>
            <person name="Goldberg J."/>
            <person name="Griggs A."/>
            <person name="Gujja S."/>
            <person name="Heilman E."/>
            <person name="Heiman D."/>
            <person name="Howarth C."/>
            <person name="Mehta T."/>
            <person name="Neiman D."/>
            <person name="Pearson M."/>
            <person name="Roberts A."/>
            <person name="Saif S."/>
            <person name="Shea T."/>
            <person name="Shenoy N."/>
            <person name="Sisk P."/>
            <person name="Stolte C."/>
            <person name="Sykes S."/>
            <person name="White J."/>
            <person name="Yandava C."/>
            <person name="Burger G."/>
            <person name="Gray M.W."/>
            <person name="Holland P.W.H."/>
            <person name="King N."/>
            <person name="Lang F.B.F."/>
            <person name="Roger A.J."/>
            <person name="Ruiz-Trillo I."/>
            <person name="Haas B."/>
            <person name="Nusbaum C."/>
            <person name="Birren B."/>
        </authorList>
    </citation>
    <scope>NUCLEOTIDE SEQUENCE [LARGE SCALE GENOMIC DNA]</scope>
    <source>
        <strain evidence="1 2">JP610</strain>
    </source>
</reference>
<sequence length="67" mass="7420">MLNRELSEADHACIQNKGTAHIALENQLSHNVRSNAIIIQCVLTVGYPPAAEKYTSRVTITPFEKIV</sequence>
<keyword evidence="2" id="KW-1185">Reference proteome</keyword>
<evidence type="ECO:0000313" key="1">
    <source>
        <dbReference type="EMBL" id="KNC73049.1"/>
    </source>
</evidence>
<evidence type="ECO:0000313" key="2">
    <source>
        <dbReference type="Proteomes" id="UP000054560"/>
    </source>
</evidence>
<feature type="non-terminal residue" evidence="1">
    <location>
        <position position="67"/>
    </location>
</feature>
<dbReference type="RefSeq" id="XP_014146951.1">
    <property type="nucleotide sequence ID" value="XM_014291476.1"/>
</dbReference>
<protein>
    <submittedName>
        <fullName evidence="1">Uncharacterized protein</fullName>
    </submittedName>
</protein>
<dbReference type="EMBL" id="KQ246163">
    <property type="protein sequence ID" value="KNC73049.1"/>
    <property type="molecule type" value="Genomic_DNA"/>
</dbReference>
<dbReference type="AlphaFoldDB" id="A0A0L0F8J5"/>
<accession>A0A0L0F8J5</accession>
<dbReference type="GeneID" id="25914895"/>
<dbReference type="Proteomes" id="UP000054560">
    <property type="component" value="Unassembled WGS sequence"/>
</dbReference>
<proteinExistence type="predicted"/>
<name>A0A0L0F8J5_9EUKA</name>